<sequence>MGDKGTVLKVIRNYQPSAKSKAKYSALADEEVVLVEVKVTSSSKYYDSVGATSFFIAGAPGTNDASTTILDSEIKSKGYKPLPDAEEGKSTSGWIVFTPDKGGKHLKLDFKRLAAQTSDGKKIPAKDFMIPLD</sequence>
<name>A0A917S3F0_9ACTN</name>
<reference evidence="2" key="2">
    <citation type="submission" date="2020-09" db="EMBL/GenBank/DDBJ databases">
        <authorList>
            <person name="Sun Q."/>
            <person name="Zhou Y."/>
        </authorList>
    </citation>
    <scope>NUCLEOTIDE SEQUENCE</scope>
    <source>
        <strain evidence="2">CGMCC 4.7306</strain>
    </source>
</reference>
<comment type="caution">
    <text evidence="2">The sequence shown here is derived from an EMBL/GenBank/DDBJ whole genome shotgun (WGS) entry which is preliminary data.</text>
</comment>
<keyword evidence="3" id="KW-1185">Reference proteome</keyword>
<evidence type="ECO:0008006" key="4">
    <source>
        <dbReference type="Google" id="ProtNLM"/>
    </source>
</evidence>
<dbReference type="Gene3D" id="2.60.40.1240">
    <property type="match status" value="1"/>
</dbReference>
<proteinExistence type="predicted"/>
<dbReference type="RefSeq" id="WP_188894285.1">
    <property type="nucleotide sequence ID" value="NZ_BMMZ01000002.1"/>
</dbReference>
<accession>A0A917S3F0</accession>
<gene>
    <name evidence="2" type="ORF">GCM10011575_12550</name>
</gene>
<protein>
    <recommendedName>
        <fullName evidence="4">DUF4352 domain-containing protein</fullName>
    </recommendedName>
</protein>
<dbReference type="Proteomes" id="UP000613840">
    <property type="component" value="Unassembled WGS sequence"/>
</dbReference>
<reference evidence="2" key="1">
    <citation type="journal article" date="2014" name="Int. J. Syst. Evol. Microbiol.">
        <title>Complete genome sequence of Corynebacterium casei LMG S-19264T (=DSM 44701T), isolated from a smear-ripened cheese.</title>
        <authorList>
            <consortium name="US DOE Joint Genome Institute (JGI-PGF)"/>
            <person name="Walter F."/>
            <person name="Albersmeier A."/>
            <person name="Kalinowski J."/>
            <person name="Ruckert C."/>
        </authorList>
    </citation>
    <scope>NUCLEOTIDE SEQUENCE</scope>
    <source>
        <strain evidence="2">CGMCC 4.7306</strain>
    </source>
</reference>
<dbReference type="EMBL" id="BMMZ01000002">
    <property type="protein sequence ID" value="GGL55663.1"/>
    <property type="molecule type" value="Genomic_DNA"/>
</dbReference>
<organism evidence="2 3">
    <name type="scientific">Microlunatus endophyticus</name>
    <dbReference type="NCBI Taxonomy" id="1716077"/>
    <lineage>
        <taxon>Bacteria</taxon>
        <taxon>Bacillati</taxon>
        <taxon>Actinomycetota</taxon>
        <taxon>Actinomycetes</taxon>
        <taxon>Propionibacteriales</taxon>
        <taxon>Propionibacteriaceae</taxon>
        <taxon>Microlunatus</taxon>
    </lineage>
</organism>
<keyword evidence="1" id="KW-0732">Signal</keyword>
<evidence type="ECO:0000256" key="1">
    <source>
        <dbReference type="ARBA" id="ARBA00022729"/>
    </source>
</evidence>
<dbReference type="AlphaFoldDB" id="A0A917S3F0"/>
<evidence type="ECO:0000313" key="3">
    <source>
        <dbReference type="Proteomes" id="UP000613840"/>
    </source>
</evidence>
<evidence type="ECO:0000313" key="2">
    <source>
        <dbReference type="EMBL" id="GGL55663.1"/>
    </source>
</evidence>
<dbReference type="InterPro" id="IPR029050">
    <property type="entry name" value="Immunoprotect_excell_Ig-like"/>
</dbReference>